<feature type="region of interest" description="Disordered" evidence="1">
    <location>
        <begin position="213"/>
        <end position="234"/>
    </location>
</feature>
<dbReference type="OrthoDB" id="2417614at2759"/>
<keyword evidence="4" id="KW-1185">Reference proteome</keyword>
<dbReference type="Pfam" id="PF10544">
    <property type="entry name" value="T5orf172"/>
    <property type="match status" value="1"/>
</dbReference>
<dbReference type="AlphaFoldDB" id="A0A2A9NSP3"/>
<organism evidence="3 4">
    <name type="scientific">Amanita thiersii Skay4041</name>
    <dbReference type="NCBI Taxonomy" id="703135"/>
    <lineage>
        <taxon>Eukaryota</taxon>
        <taxon>Fungi</taxon>
        <taxon>Dikarya</taxon>
        <taxon>Basidiomycota</taxon>
        <taxon>Agaricomycotina</taxon>
        <taxon>Agaricomycetes</taxon>
        <taxon>Agaricomycetidae</taxon>
        <taxon>Agaricales</taxon>
        <taxon>Pluteineae</taxon>
        <taxon>Amanitaceae</taxon>
        <taxon>Amanita</taxon>
    </lineage>
</organism>
<evidence type="ECO:0000259" key="2">
    <source>
        <dbReference type="Pfam" id="PF10544"/>
    </source>
</evidence>
<accession>A0A2A9NSP3</accession>
<dbReference type="EMBL" id="KZ301999">
    <property type="protein sequence ID" value="PFH50683.1"/>
    <property type="molecule type" value="Genomic_DNA"/>
</dbReference>
<name>A0A2A9NSP3_9AGAR</name>
<feature type="region of interest" description="Disordered" evidence="1">
    <location>
        <begin position="79"/>
        <end position="119"/>
    </location>
</feature>
<evidence type="ECO:0000256" key="1">
    <source>
        <dbReference type="SAM" id="MobiDB-lite"/>
    </source>
</evidence>
<feature type="compositionally biased region" description="Basic and acidic residues" evidence="1">
    <location>
        <begin position="400"/>
        <end position="411"/>
    </location>
</feature>
<feature type="region of interest" description="Disordered" evidence="1">
    <location>
        <begin position="142"/>
        <end position="201"/>
    </location>
</feature>
<dbReference type="Proteomes" id="UP000242287">
    <property type="component" value="Unassembled WGS sequence"/>
</dbReference>
<proteinExistence type="predicted"/>
<dbReference type="InterPro" id="IPR053006">
    <property type="entry name" value="Meiosis_regulatory"/>
</dbReference>
<gene>
    <name evidence="3" type="ORF">AMATHDRAFT_85625</name>
</gene>
<dbReference type="PANTHER" id="PTHR28094">
    <property type="entry name" value="MEIOTICALLY UP-REGULATED GENE 113 PROTEIN"/>
    <property type="match status" value="1"/>
</dbReference>
<sequence length="526" mass="58647">MSSGTSTKEKAKRWVKDILHKVVDDDEAHFHQPSPGQGHGKVTFPQSTTTLAESLNALNLTNGKNDSHFVGGFHPALQSGASHLSESPVLSTPRPPPVPSKTNQSARPPSMPFPQSQTAGEYSKTMQYALAQGNNLKLDSPINQEEHKSTSPIPATPPKTPSKSHTLASNDTLHTPVRPSKQRLSSTASLPSSPNAQTQTQCAAFTKAGKRCTRQVKHGPPLSRSSSSESGESESWPRYCFQHIKEINSATGFYARKNGVWIDYKNWIPKHLQADTQAALRSEMEKARSQTDVPGYIYVFEIRDSDPRGGHAIKFKVGRATNHVRRLDQWGKQCGSQEHVRLGVYPEPDRESSNLKGLQELDPTRKAAWCHRLERLIHLELADIVATRIYLDSSWPNPSVDKDSSSKKDNEGPEPCSDCGSVHKEIFEFKRISRGRYKGKEYELIVKPIIEKWGGVLTEQSMYPVQLSMTKEDAIRNSPEDQKYKRQIHKILAWHGQPIIFESNSVSIVGIAMKAFRHTKQLGSNV</sequence>
<feature type="compositionally biased region" description="Polar residues" evidence="1">
    <location>
        <begin position="182"/>
        <end position="201"/>
    </location>
</feature>
<dbReference type="PANTHER" id="PTHR28094:SF1">
    <property type="entry name" value="MEIOTICALLY UP-REGULATED GENE 113 PROTEIN"/>
    <property type="match status" value="1"/>
</dbReference>
<feature type="region of interest" description="Disordered" evidence="1">
    <location>
        <begin position="397"/>
        <end position="418"/>
    </location>
</feature>
<feature type="domain" description="Bacteriophage T5 Orf172 DNA-binding" evidence="2">
    <location>
        <begin position="295"/>
        <end position="383"/>
    </location>
</feature>
<evidence type="ECO:0000313" key="3">
    <source>
        <dbReference type="EMBL" id="PFH50683.1"/>
    </source>
</evidence>
<protein>
    <recommendedName>
        <fullName evidence="2">Bacteriophage T5 Orf172 DNA-binding domain-containing protein</fullName>
    </recommendedName>
</protein>
<feature type="compositionally biased region" description="Low complexity" evidence="1">
    <location>
        <begin position="223"/>
        <end position="234"/>
    </location>
</feature>
<dbReference type="InterPro" id="IPR018306">
    <property type="entry name" value="Phage_T5_Orf172_DNA-bd"/>
</dbReference>
<feature type="compositionally biased region" description="Polar residues" evidence="1">
    <location>
        <begin position="161"/>
        <end position="173"/>
    </location>
</feature>
<reference evidence="3 4" key="1">
    <citation type="submission" date="2014-02" db="EMBL/GenBank/DDBJ databases">
        <title>Transposable element dynamics among asymbiotic and ectomycorrhizal Amanita fungi.</title>
        <authorList>
            <consortium name="DOE Joint Genome Institute"/>
            <person name="Hess J."/>
            <person name="Skrede I."/>
            <person name="Wolfe B."/>
            <person name="LaButti K."/>
            <person name="Ohm R.A."/>
            <person name="Grigoriev I.V."/>
            <person name="Pringle A."/>
        </authorList>
    </citation>
    <scope>NUCLEOTIDE SEQUENCE [LARGE SCALE GENOMIC DNA]</scope>
    <source>
        <strain evidence="3 4">SKay4041</strain>
    </source>
</reference>
<evidence type="ECO:0000313" key="4">
    <source>
        <dbReference type="Proteomes" id="UP000242287"/>
    </source>
</evidence>
<feature type="compositionally biased region" description="Polar residues" evidence="1">
    <location>
        <begin position="101"/>
        <end position="119"/>
    </location>
</feature>
<dbReference type="STRING" id="703135.A0A2A9NSP3"/>